<gene>
    <name evidence="1" type="ORF">Hamer_G016740</name>
</gene>
<accession>A0A8J5NE80</accession>
<proteinExistence type="predicted"/>
<dbReference type="AlphaFoldDB" id="A0A8J5NE80"/>
<reference evidence="1" key="1">
    <citation type="journal article" date="2021" name="Sci. Adv.">
        <title>The American lobster genome reveals insights on longevity, neural, and immune adaptations.</title>
        <authorList>
            <person name="Polinski J.M."/>
            <person name="Zimin A.V."/>
            <person name="Clark K.F."/>
            <person name="Kohn A.B."/>
            <person name="Sadowski N."/>
            <person name="Timp W."/>
            <person name="Ptitsyn A."/>
            <person name="Khanna P."/>
            <person name="Romanova D.Y."/>
            <person name="Williams P."/>
            <person name="Greenwood S.J."/>
            <person name="Moroz L.L."/>
            <person name="Walt D.R."/>
            <person name="Bodnar A.G."/>
        </authorList>
    </citation>
    <scope>NUCLEOTIDE SEQUENCE</scope>
    <source>
        <strain evidence="1">GMGI-L3</strain>
    </source>
</reference>
<name>A0A8J5NE80_HOMAM</name>
<evidence type="ECO:0000313" key="1">
    <source>
        <dbReference type="EMBL" id="KAG7177446.1"/>
    </source>
</evidence>
<organism evidence="1 2">
    <name type="scientific">Homarus americanus</name>
    <name type="common">American lobster</name>
    <dbReference type="NCBI Taxonomy" id="6706"/>
    <lineage>
        <taxon>Eukaryota</taxon>
        <taxon>Metazoa</taxon>
        <taxon>Ecdysozoa</taxon>
        <taxon>Arthropoda</taxon>
        <taxon>Crustacea</taxon>
        <taxon>Multicrustacea</taxon>
        <taxon>Malacostraca</taxon>
        <taxon>Eumalacostraca</taxon>
        <taxon>Eucarida</taxon>
        <taxon>Decapoda</taxon>
        <taxon>Pleocyemata</taxon>
        <taxon>Astacidea</taxon>
        <taxon>Nephropoidea</taxon>
        <taxon>Nephropidae</taxon>
        <taxon>Homarus</taxon>
    </lineage>
</organism>
<keyword evidence="2" id="KW-1185">Reference proteome</keyword>
<dbReference type="EMBL" id="JAHLQT010002318">
    <property type="protein sequence ID" value="KAG7177446.1"/>
    <property type="molecule type" value="Genomic_DNA"/>
</dbReference>
<comment type="caution">
    <text evidence="1">The sequence shown here is derived from an EMBL/GenBank/DDBJ whole genome shotgun (WGS) entry which is preliminary data.</text>
</comment>
<dbReference type="Proteomes" id="UP000747542">
    <property type="component" value="Unassembled WGS sequence"/>
</dbReference>
<evidence type="ECO:0000313" key="2">
    <source>
        <dbReference type="Proteomes" id="UP000747542"/>
    </source>
</evidence>
<sequence length="80" mass="9121">MSKFNMTENDKIIILSFRSPRMVWTLKLTRSGRGNRSVNCWETTPVTAGPSWWATARTPLRESITVPALCLNPQQTVQEL</sequence>
<protein>
    <submittedName>
        <fullName evidence="1">Uncharacterized protein</fullName>
    </submittedName>
</protein>